<dbReference type="AlphaFoldDB" id="A0A0A8TNW7"/>
<evidence type="ECO:0000313" key="3">
    <source>
        <dbReference type="Proteomes" id="UP000644140"/>
    </source>
</evidence>
<dbReference type="RefSeq" id="WP_009586393.1">
    <property type="nucleotide sequence ID" value="NZ_BKMM01000038.1"/>
</dbReference>
<feature type="domain" description="DUF2059" evidence="1">
    <location>
        <begin position="96"/>
        <end position="153"/>
    </location>
</feature>
<evidence type="ECO:0000313" key="2">
    <source>
        <dbReference type="EMBL" id="UUN98600.1"/>
    </source>
</evidence>
<organism evidence="2 3">
    <name type="scientific">Acinetobacter bereziniae</name>
    <name type="common">Acinetobacter genomosp. 10</name>
    <dbReference type="NCBI Taxonomy" id="106648"/>
    <lineage>
        <taxon>Bacteria</taxon>
        <taxon>Pseudomonadati</taxon>
        <taxon>Pseudomonadota</taxon>
        <taxon>Gammaproteobacteria</taxon>
        <taxon>Moraxellales</taxon>
        <taxon>Moraxellaceae</taxon>
        <taxon>Acinetobacter</taxon>
    </lineage>
</organism>
<dbReference type="eggNOG" id="COG3184">
    <property type="taxonomic scope" value="Bacteria"/>
</dbReference>
<gene>
    <name evidence="2" type="ORF">I9054_003825</name>
</gene>
<dbReference type="Pfam" id="PF09832">
    <property type="entry name" value="DUF2059"/>
    <property type="match status" value="1"/>
</dbReference>
<protein>
    <submittedName>
        <fullName evidence="2">DUF2059 domain-containing protein</fullName>
    </submittedName>
</protein>
<reference evidence="2" key="1">
    <citation type="submission" date="2022-02" db="EMBL/GenBank/DDBJ databases">
        <title>Characterization of Tn125 harboring carbapenem-resistant Acinetobacter bereziniae clinical isolates.</title>
        <authorList>
            <person name="Wong N.-K."/>
            <person name="Pan Q."/>
        </authorList>
    </citation>
    <scope>NUCLEOTIDE SEQUENCE</scope>
    <source>
        <strain evidence="2">GD03393</strain>
    </source>
</reference>
<name>A0A0A8TNW7_ACIBZ</name>
<dbReference type="KEGG" id="aber:BSR55_17705"/>
<evidence type="ECO:0000259" key="1">
    <source>
        <dbReference type="Pfam" id="PF09832"/>
    </source>
</evidence>
<dbReference type="EMBL" id="CP092085">
    <property type="protein sequence ID" value="UUN98600.1"/>
    <property type="molecule type" value="Genomic_DNA"/>
</dbReference>
<dbReference type="InterPro" id="IPR018637">
    <property type="entry name" value="DUF2059"/>
</dbReference>
<proteinExistence type="predicted"/>
<dbReference type="Proteomes" id="UP000644140">
    <property type="component" value="Chromosome"/>
</dbReference>
<dbReference type="STRING" id="106648.GCA_000753985_02822"/>
<accession>A0A0A8TNW7</accession>
<sequence length="177" mass="20251">MKLLQHLVLLGSCLTANFAFAAQASDQQVQQLLKVMNIDQLLQETMQQIRPQLDQQAYQIIKMSVNKEQLSPQEQIVANELADKMYAQSQKTVSWEQIKPLYLKIYKDVFNAEEVQAQIDFYSSAVGQSILKKSPQIAQETMKMMNTQLSNILQNTEQDFKEINKKLAELKKAANTP</sequence>